<dbReference type="GO" id="GO:0004140">
    <property type="term" value="F:dephospho-CoA kinase activity"/>
    <property type="evidence" value="ECO:0007669"/>
    <property type="project" value="InterPro"/>
</dbReference>
<dbReference type="InterPro" id="IPR027417">
    <property type="entry name" value="P-loop_NTPase"/>
</dbReference>
<feature type="non-terminal residue" evidence="4">
    <location>
        <position position="122"/>
    </location>
</feature>
<accession>A0A9R1H6K3</accession>
<evidence type="ECO:0000313" key="4">
    <source>
        <dbReference type="EMBL" id="KAF7059719.1"/>
    </source>
</evidence>
<feature type="domain" description="Zeta toxin" evidence="3">
    <location>
        <begin position="64"/>
        <end position="108"/>
    </location>
</feature>
<dbReference type="GO" id="GO:0005524">
    <property type="term" value="F:ATP binding"/>
    <property type="evidence" value="ECO:0007669"/>
    <property type="project" value="UniProtKB-KW"/>
</dbReference>
<sequence>MPDKAVDDAMESAVGAHFSGLRLEALRLPAPSGSSSPSSSTSAGAAAAAALANGLAHAHADVASPSSLRQPFVIGVSGGTASGKTTVCDMIIQQLHDHRVVLVNQDSFYRGLTAEESARAQD</sequence>
<dbReference type="InterPro" id="IPR010488">
    <property type="entry name" value="Zeta_toxin_domain"/>
</dbReference>
<evidence type="ECO:0000256" key="2">
    <source>
        <dbReference type="ARBA" id="ARBA00022840"/>
    </source>
</evidence>
<dbReference type="OrthoDB" id="10257085at2759"/>
<dbReference type="EMBL" id="CM022223">
    <property type="protein sequence ID" value="KAF7059719.1"/>
    <property type="molecule type" value="Genomic_DNA"/>
</dbReference>
<dbReference type="SUPFAM" id="SSF52540">
    <property type="entry name" value="P-loop containing nucleoside triphosphate hydrolases"/>
    <property type="match status" value="1"/>
</dbReference>
<keyword evidence="1" id="KW-0547">Nucleotide-binding</keyword>
<protein>
    <recommendedName>
        <fullName evidence="3">Zeta toxin domain-containing protein</fullName>
    </recommendedName>
</protein>
<dbReference type="Gene3D" id="3.40.50.300">
    <property type="entry name" value="P-loop containing nucleotide triphosphate hydrolases"/>
    <property type="match status" value="1"/>
</dbReference>
<proteinExistence type="predicted"/>
<gene>
    <name evidence="4" type="ORF">CFC21_066585</name>
</gene>
<dbReference type="PROSITE" id="PS51219">
    <property type="entry name" value="DPCK"/>
    <property type="match status" value="1"/>
</dbReference>
<evidence type="ECO:0000256" key="1">
    <source>
        <dbReference type="ARBA" id="ARBA00022741"/>
    </source>
</evidence>
<dbReference type="PANTHER" id="PTHR10285">
    <property type="entry name" value="URIDINE KINASE"/>
    <property type="match status" value="1"/>
</dbReference>
<dbReference type="Proteomes" id="UP000815260">
    <property type="component" value="Chromosome 5A"/>
</dbReference>
<dbReference type="Pfam" id="PF06414">
    <property type="entry name" value="Zeta_toxin"/>
    <property type="match status" value="1"/>
</dbReference>
<comment type="caution">
    <text evidence="4">The sequence shown here is derived from an EMBL/GenBank/DDBJ whole genome shotgun (WGS) entry which is preliminary data.</text>
</comment>
<evidence type="ECO:0000259" key="3">
    <source>
        <dbReference type="Pfam" id="PF06414"/>
    </source>
</evidence>
<reference evidence="4" key="2">
    <citation type="submission" date="2020-03" db="EMBL/GenBank/DDBJ databases">
        <title>The second near-complete assembly of the hexaploid bread wheat (Triticum aestivum) genome.</title>
        <authorList>
            <person name="Zimin A.V."/>
            <person name="Puiu D."/>
            <person name="Shumante A."/>
            <person name="Alonge M."/>
            <person name="Salzberg S.L."/>
        </authorList>
    </citation>
    <scope>NUCLEOTIDE SEQUENCE</scope>
    <source>
        <tissue evidence="4">Leaf</tissue>
    </source>
</reference>
<name>A0A9R1H6K3_WHEAT</name>
<keyword evidence="2" id="KW-0067">ATP-binding</keyword>
<reference evidence="4" key="1">
    <citation type="journal article" date="2017" name="Gigascience">
        <title>The first near-complete assembly of the hexaploid bread wheat genome, Triticum aestivum.</title>
        <authorList>
            <person name="Zimin A.V."/>
            <person name="Puiu D."/>
            <person name="Hall R."/>
            <person name="Kingan S."/>
            <person name="Clavijo B.J."/>
            <person name="Salzberg S.L."/>
        </authorList>
    </citation>
    <scope>NUCLEOTIDE SEQUENCE</scope>
    <source>
        <tissue evidence="4">Leaf</tissue>
    </source>
</reference>
<organism evidence="4">
    <name type="scientific">Triticum aestivum</name>
    <name type="common">Wheat</name>
    <dbReference type="NCBI Taxonomy" id="4565"/>
    <lineage>
        <taxon>Eukaryota</taxon>
        <taxon>Viridiplantae</taxon>
        <taxon>Streptophyta</taxon>
        <taxon>Embryophyta</taxon>
        <taxon>Tracheophyta</taxon>
        <taxon>Spermatophyta</taxon>
        <taxon>Magnoliopsida</taxon>
        <taxon>Liliopsida</taxon>
        <taxon>Poales</taxon>
        <taxon>Poaceae</taxon>
        <taxon>BOP clade</taxon>
        <taxon>Pooideae</taxon>
        <taxon>Triticodae</taxon>
        <taxon>Triticeae</taxon>
        <taxon>Triticinae</taxon>
        <taxon>Triticum</taxon>
    </lineage>
</organism>
<dbReference type="PRINTS" id="PR00988">
    <property type="entry name" value="URIDINKINASE"/>
</dbReference>
<dbReference type="GO" id="GO:0015937">
    <property type="term" value="P:coenzyme A biosynthetic process"/>
    <property type="evidence" value="ECO:0007669"/>
    <property type="project" value="InterPro"/>
</dbReference>
<dbReference type="AlphaFoldDB" id="A0A9R1H6K3"/>
<dbReference type="InterPro" id="IPR001977">
    <property type="entry name" value="Depp_CoAkinase"/>
</dbReference>